<dbReference type="PANTHER" id="PTHR43255:SF1">
    <property type="entry name" value="IRON-SULFUR-BINDING OXIDOREDUCTASE FADF-RELATED"/>
    <property type="match status" value="1"/>
</dbReference>
<evidence type="ECO:0000259" key="6">
    <source>
        <dbReference type="PROSITE" id="PS51379"/>
    </source>
</evidence>
<dbReference type="SUPFAM" id="SSF46548">
    <property type="entry name" value="alpha-helical ferredoxin"/>
    <property type="match status" value="1"/>
</dbReference>
<dbReference type="GO" id="GO:0005886">
    <property type="term" value="C:plasma membrane"/>
    <property type="evidence" value="ECO:0007669"/>
    <property type="project" value="TreeGrafter"/>
</dbReference>
<protein>
    <submittedName>
        <fullName evidence="7">Fe-S oxidoreductase</fullName>
    </submittedName>
</protein>
<proteinExistence type="predicted"/>
<evidence type="ECO:0000256" key="2">
    <source>
        <dbReference type="ARBA" id="ARBA00022723"/>
    </source>
</evidence>
<dbReference type="GO" id="GO:0046872">
    <property type="term" value="F:metal ion binding"/>
    <property type="evidence" value="ECO:0007669"/>
    <property type="project" value="UniProtKB-KW"/>
</dbReference>
<keyword evidence="1" id="KW-0004">4Fe-4S</keyword>
<dbReference type="InterPro" id="IPR009051">
    <property type="entry name" value="Helical_ferredxn"/>
</dbReference>
<evidence type="ECO:0000256" key="5">
    <source>
        <dbReference type="ARBA" id="ARBA00023014"/>
    </source>
</evidence>
<dbReference type="GO" id="GO:0051539">
    <property type="term" value="F:4 iron, 4 sulfur cluster binding"/>
    <property type="evidence" value="ECO:0007669"/>
    <property type="project" value="UniProtKB-KW"/>
</dbReference>
<keyword evidence="3" id="KW-0560">Oxidoreductase</keyword>
<dbReference type="PROSITE" id="PS00198">
    <property type="entry name" value="4FE4S_FER_1"/>
    <property type="match status" value="1"/>
</dbReference>
<gene>
    <name evidence="7" type="ORF">SAMN02746065_12544</name>
</gene>
<dbReference type="InterPro" id="IPR003813">
    <property type="entry name" value="MvhD/FlpD"/>
</dbReference>
<evidence type="ECO:0000256" key="1">
    <source>
        <dbReference type="ARBA" id="ARBA00022485"/>
    </source>
</evidence>
<dbReference type="OrthoDB" id="5411305at2"/>
<dbReference type="Gene3D" id="1.10.1060.10">
    <property type="entry name" value="Alpha-helical ferredoxin"/>
    <property type="match status" value="1"/>
</dbReference>
<keyword evidence="4" id="KW-0408">Iron</keyword>
<dbReference type="PANTHER" id="PTHR43255">
    <property type="entry name" value="IRON-SULFUR-BINDING OXIDOREDUCTASE FADF-RELATED-RELATED"/>
    <property type="match status" value="1"/>
</dbReference>
<dbReference type="Pfam" id="PF13183">
    <property type="entry name" value="Fer4_8"/>
    <property type="match status" value="1"/>
</dbReference>
<feature type="domain" description="4Fe-4S ferredoxin-type" evidence="6">
    <location>
        <begin position="168"/>
        <end position="188"/>
    </location>
</feature>
<dbReference type="Pfam" id="PF02754">
    <property type="entry name" value="CCG"/>
    <property type="match status" value="2"/>
</dbReference>
<dbReference type="InterPro" id="IPR004017">
    <property type="entry name" value="Cys_rich_dom"/>
</dbReference>
<dbReference type="GO" id="GO:0016491">
    <property type="term" value="F:oxidoreductase activity"/>
    <property type="evidence" value="ECO:0007669"/>
    <property type="project" value="UniProtKB-KW"/>
</dbReference>
<dbReference type="InterPro" id="IPR051460">
    <property type="entry name" value="HdrC_iron-sulfur_subunit"/>
</dbReference>
<dbReference type="AlphaFoldDB" id="A0A1W2E6F5"/>
<organism evidence="7 8">
    <name type="scientific">Desulfocicer vacuolatum DSM 3385</name>
    <dbReference type="NCBI Taxonomy" id="1121400"/>
    <lineage>
        <taxon>Bacteria</taxon>
        <taxon>Pseudomonadati</taxon>
        <taxon>Thermodesulfobacteriota</taxon>
        <taxon>Desulfobacteria</taxon>
        <taxon>Desulfobacterales</taxon>
        <taxon>Desulfobacteraceae</taxon>
        <taxon>Desulfocicer</taxon>
    </lineage>
</organism>
<evidence type="ECO:0000313" key="7">
    <source>
        <dbReference type="EMBL" id="SMD05360.1"/>
    </source>
</evidence>
<keyword evidence="2" id="KW-0479">Metal-binding</keyword>
<dbReference type="Proteomes" id="UP000192418">
    <property type="component" value="Unassembled WGS sequence"/>
</dbReference>
<evidence type="ECO:0000313" key="8">
    <source>
        <dbReference type="Proteomes" id="UP000192418"/>
    </source>
</evidence>
<evidence type="ECO:0000256" key="3">
    <source>
        <dbReference type="ARBA" id="ARBA00023002"/>
    </source>
</evidence>
<reference evidence="7 8" key="1">
    <citation type="submission" date="2017-04" db="EMBL/GenBank/DDBJ databases">
        <authorList>
            <person name="Afonso C.L."/>
            <person name="Miller P.J."/>
            <person name="Scott M.A."/>
            <person name="Spackman E."/>
            <person name="Goraichik I."/>
            <person name="Dimitrov K.M."/>
            <person name="Suarez D.L."/>
            <person name="Swayne D.E."/>
        </authorList>
    </citation>
    <scope>NUCLEOTIDE SEQUENCE [LARGE SCALE GENOMIC DNA]</scope>
    <source>
        <strain evidence="7 8">DSM 3385</strain>
    </source>
</reference>
<dbReference type="EMBL" id="FWXY01000025">
    <property type="protein sequence ID" value="SMD05360.1"/>
    <property type="molecule type" value="Genomic_DNA"/>
</dbReference>
<sequence length="543" mass="60726">MENYKIVLFLCNWGPHGAFQALQEDGYKIPGEIKMIRIPCTGRISKALLFKAFEMGADGVALAGCAPGACRYGSGTYNAIKNTEDTREIIEVLGLGRERLRLATFLPDDVDPLKEFLSDFVADIKALGKSPIVSATSKGDFPEESFTESGQELLAMAPATTAETIRKIIEKHDAYACQDCGKCTSSCPLALCGKDFSPRTLVGSLIAGEVDSENVKNNIWSCLTCGTCYERCPSEVNFPLLIQDLRSVLFKRKESHQTHGGFFHSLMRSMASPGLRQKRWKDLPSAIKTDPESKTLFYGGCAPYFDLFFRNHQQVKNANVLNDALRLLNFFDVTPRILENERCCGHDLLWSGDRQNFINIAKLNCDYLNSLGIEEMITACPECYKTFAQTYKENGIELNFKVTHLYEFLDTELERGAVTIENPDITFTYQDSCRLNSLEDVRDLPRKLIRRFSNGNFVEMQNNGSTALCCGNSAWIGCDAFSKALQVKRLTQGRNTQSDVMLTSCGKCRIHLGCAMEDPFSGDKLKMELVDLTSVIADHVRWE</sequence>
<dbReference type="RefSeq" id="WP_084071327.1">
    <property type="nucleotide sequence ID" value="NZ_FWXY01000025.1"/>
</dbReference>
<name>A0A1W2E6F5_9BACT</name>
<dbReference type="InterPro" id="IPR017896">
    <property type="entry name" value="4Fe4S_Fe-S-bd"/>
</dbReference>
<dbReference type="InterPro" id="IPR017900">
    <property type="entry name" value="4Fe4S_Fe_S_CS"/>
</dbReference>
<accession>A0A1W2E6F5</accession>
<dbReference type="Pfam" id="PF02662">
    <property type="entry name" value="FlpD"/>
    <property type="match status" value="1"/>
</dbReference>
<keyword evidence="5" id="KW-0411">Iron-sulfur</keyword>
<dbReference type="STRING" id="1121400.SAMN02746065_12544"/>
<dbReference type="PROSITE" id="PS51379">
    <property type="entry name" value="4FE4S_FER_2"/>
    <property type="match status" value="1"/>
</dbReference>
<evidence type="ECO:0000256" key="4">
    <source>
        <dbReference type="ARBA" id="ARBA00023004"/>
    </source>
</evidence>
<keyword evidence="8" id="KW-1185">Reference proteome</keyword>